<evidence type="ECO:0000313" key="2">
    <source>
        <dbReference type="Proteomes" id="UP000192639"/>
    </source>
</evidence>
<dbReference type="AlphaFoldDB" id="A0A1Y1S7M5"/>
<dbReference type="VEuPathDB" id="MicrosporidiaDB:ECANGB1_703"/>
<proteinExistence type="predicted"/>
<dbReference type="Proteomes" id="UP000192639">
    <property type="component" value="Unassembled WGS sequence"/>
</dbReference>
<name>A0A1Y1S7M5_9MICR</name>
<organism evidence="1 2">
    <name type="scientific">Enterospora canceri</name>
    <dbReference type="NCBI Taxonomy" id="1081671"/>
    <lineage>
        <taxon>Eukaryota</taxon>
        <taxon>Fungi</taxon>
        <taxon>Fungi incertae sedis</taxon>
        <taxon>Microsporidia</taxon>
        <taxon>Enterocytozoonidae</taxon>
        <taxon>Enterospora</taxon>
    </lineage>
</organism>
<reference evidence="1 2" key="1">
    <citation type="journal article" date="2017" name="Environ. Microbiol.">
        <title>Decay of the glycolytic pathway and adaptation to intranuclear parasitism within Enterocytozoonidae microsporidia.</title>
        <authorList>
            <person name="Wiredu Boakye D."/>
            <person name="Jaroenlak P."/>
            <person name="Prachumwat A."/>
            <person name="Williams T.A."/>
            <person name="Bateman K.S."/>
            <person name="Itsathitphaisarn O."/>
            <person name="Sritunyalucksana K."/>
            <person name="Paszkiewicz K.H."/>
            <person name="Moore K.A."/>
            <person name="Stentiford G.D."/>
            <person name="Williams B.A."/>
        </authorList>
    </citation>
    <scope>NUCLEOTIDE SEQUENCE [LARGE SCALE GENOMIC DNA]</scope>
    <source>
        <strain evidence="1 2">GB1</strain>
    </source>
</reference>
<accession>A0A1Y1S7M5</accession>
<evidence type="ECO:0000313" key="1">
    <source>
        <dbReference type="EMBL" id="ORD94439.1"/>
    </source>
</evidence>
<gene>
    <name evidence="1" type="ORF">ECANGB1_703</name>
</gene>
<keyword evidence="2" id="KW-1185">Reference proteome</keyword>
<dbReference type="OrthoDB" id="10531194at2759"/>
<sequence>MKFNEKEIDACRKMAGLFGYSFDEQAIETMLMLLKNHMEADDLIDILKNVKKEYDKRNPNN</sequence>
<dbReference type="EMBL" id="LWDP01000020">
    <property type="protein sequence ID" value="ORD94439.1"/>
    <property type="molecule type" value="Genomic_DNA"/>
</dbReference>
<protein>
    <submittedName>
        <fullName evidence="1">Uncharacterized protein</fullName>
    </submittedName>
</protein>
<comment type="caution">
    <text evidence="1">The sequence shown here is derived from an EMBL/GenBank/DDBJ whole genome shotgun (WGS) entry which is preliminary data.</text>
</comment>